<feature type="region of interest" description="Disordered" evidence="1">
    <location>
        <begin position="49"/>
        <end position="69"/>
    </location>
</feature>
<evidence type="ECO:0000256" key="1">
    <source>
        <dbReference type="SAM" id="MobiDB-lite"/>
    </source>
</evidence>
<dbReference type="AlphaFoldDB" id="A0A1E3VF41"/>
<dbReference type="STRING" id="1752398.A8M32_06015"/>
<proteinExistence type="predicted"/>
<reference evidence="3" key="1">
    <citation type="submission" date="2016-05" db="EMBL/GenBank/DDBJ databases">
        <authorList>
            <person name="Li Y."/>
        </authorList>
    </citation>
    <scope>NUCLEOTIDE SEQUENCE [LARGE SCALE GENOMIC DNA]</scope>
    <source>
        <strain evidence="3">YIC4027</strain>
    </source>
</reference>
<dbReference type="EMBL" id="LYBW01000047">
    <property type="protein sequence ID" value="ODR92202.1"/>
    <property type="molecule type" value="Genomic_DNA"/>
</dbReference>
<comment type="caution">
    <text evidence="2">The sequence shown here is derived from an EMBL/GenBank/DDBJ whole genome shotgun (WGS) entry which is preliminary data.</text>
</comment>
<feature type="compositionally biased region" description="Basic and acidic residues" evidence="1">
    <location>
        <begin position="49"/>
        <end position="62"/>
    </location>
</feature>
<dbReference type="Proteomes" id="UP000094342">
    <property type="component" value="Unassembled WGS sequence"/>
</dbReference>
<gene>
    <name evidence="2" type="ORF">A8M32_06015</name>
</gene>
<sequence length="174" mass="19215">MLETWRLAMQKHRLEGNSGRRSLPHCCLAAAIACALLGDVASAQVPKREPPASFRIIDRPPKPDPLPSEIEPDDESFVQIHGRWVEDPAQCPVGGPASPPVSPLLTDTLLRWQGNTCSVRDVTATEVGGELTALCVSEDGRSEYEFLLRREAPGMMRIHLRDSAEEQVLIRCPR</sequence>
<organism evidence="2 3">
    <name type="scientific">Sinorhizobium alkalisoli</name>
    <dbReference type="NCBI Taxonomy" id="1752398"/>
    <lineage>
        <taxon>Bacteria</taxon>
        <taxon>Pseudomonadati</taxon>
        <taxon>Pseudomonadota</taxon>
        <taxon>Alphaproteobacteria</taxon>
        <taxon>Hyphomicrobiales</taxon>
        <taxon>Rhizobiaceae</taxon>
        <taxon>Sinorhizobium/Ensifer group</taxon>
        <taxon>Sinorhizobium</taxon>
    </lineage>
</organism>
<dbReference type="PROSITE" id="PS51257">
    <property type="entry name" value="PROKAR_LIPOPROTEIN"/>
    <property type="match status" value="1"/>
</dbReference>
<evidence type="ECO:0000313" key="3">
    <source>
        <dbReference type="Proteomes" id="UP000094342"/>
    </source>
</evidence>
<keyword evidence="3" id="KW-1185">Reference proteome</keyword>
<accession>A0A1E3VF41</accession>
<protein>
    <submittedName>
        <fullName evidence="2">Uncharacterized protein</fullName>
    </submittedName>
</protein>
<evidence type="ECO:0000313" key="2">
    <source>
        <dbReference type="EMBL" id="ODR92202.1"/>
    </source>
</evidence>
<name>A0A1E3VF41_9HYPH</name>